<dbReference type="Gene3D" id="3.40.50.720">
    <property type="entry name" value="NAD(P)-binding Rossmann-like Domain"/>
    <property type="match status" value="1"/>
</dbReference>
<accession>A0ABX0H459</accession>
<organism evidence="2 3">
    <name type="scientific">Motilibacter deserti</name>
    <dbReference type="NCBI Taxonomy" id="2714956"/>
    <lineage>
        <taxon>Bacteria</taxon>
        <taxon>Bacillati</taxon>
        <taxon>Actinomycetota</taxon>
        <taxon>Actinomycetes</taxon>
        <taxon>Motilibacterales</taxon>
        <taxon>Motilibacteraceae</taxon>
        <taxon>Motilibacter</taxon>
    </lineage>
</organism>
<dbReference type="PANTHER" id="PTHR43355">
    <property type="entry name" value="FLAVIN REDUCTASE (NADPH)"/>
    <property type="match status" value="1"/>
</dbReference>
<dbReference type="EMBL" id="JAANNP010000105">
    <property type="protein sequence ID" value="NHC16188.1"/>
    <property type="molecule type" value="Genomic_DNA"/>
</dbReference>
<name>A0ABX0H459_9ACTN</name>
<dbReference type="PANTHER" id="PTHR43355:SF2">
    <property type="entry name" value="FLAVIN REDUCTASE (NADPH)"/>
    <property type="match status" value="1"/>
</dbReference>
<feature type="domain" description="NAD(P)-binding" evidence="1">
    <location>
        <begin position="7"/>
        <end position="208"/>
    </location>
</feature>
<protein>
    <submittedName>
        <fullName evidence="2">NAD(P)H-binding protein</fullName>
    </submittedName>
</protein>
<evidence type="ECO:0000313" key="2">
    <source>
        <dbReference type="EMBL" id="NHC16188.1"/>
    </source>
</evidence>
<dbReference type="RefSeq" id="WP_166284652.1">
    <property type="nucleotide sequence ID" value="NZ_JAANNP010000105.1"/>
</dbReference>
<comment type="caution">
    <text evidence="2">The sequence shown here is derived from an EMBL/GenBank/DDBJ whole genome shotgun (WGS) entry which is preliminary data.</text>
</comment>
<dbReference type="SUPFAM" id="SSF51735">
    <property type="entry name" value="NAD(P)-binding Rossmann-fold domains"/>
    <property type="match status" value="1"/>
</dbReference>
<dbReference type="Proteomes" id="UP000800981">
    <property type="component" value="Unassembled WGS sequence"/>
</dbReference>
<dbReference type="Pfam" id="PF13460">
    <property type="entry name" value="NAD_binding_10"/>
    <property type="match status" value="1"/>
</dbReference>
<gene>
    <name evidence="2" type="ORF">G9H71_20590</name>
</gene>
<sequence length="221" mass="23763">MKVLVVGASRGSGAAAVEELAGAGHLVTAFARSAPGAPRSDDVRYVTGDVMDVEALGKAMVGQDAVVVALGISDNPLKVRLLRRASTPLDVRSRGTANVVEAMRLAGVRRLVVQSTYGIGDTYARLPFFAKAFFTLVIQPQVEDHVRQEQVVRASGLDWTVVRPVFLKDNDKDKDGDDAAAHVDDRDEISGLTVSRRQLARVFLDAVTRAEWHGRTLSVSG</sequence>
<reference evidence="2 3" key="1">
    <citation type="submission" date="2020-03" db="EMBL/GenBank/DDBJ databases">
        <title>Two novel Motilibacter sp.</title>
        <authorList>
            <person name="Liu S."/>
        </authorList>
    </citation>
    <scope>NUCLEOTIDE SEQUENCE [LARGE SCALE GENOMIC DNA]</scope>
    <source>
        <strain evidence="2 3">E257</strain>
    </source>
</reference>
<dbReference type="InterPro" id="IPR051606">
    <property type="entry name" value="Polyketide_Oxido-like"/>
</dbReference>
<dbReference type="InterPro" id="IPR036291">
    <property type="entry name" value="NAD(P)-bd_dom_sf"/>
</dbReference>
<proteinExistence type="predicted"/>
<dbReference type="InterPro" id="IPR016040">
    <property type="entry name" value="NAD(P)-bd_dom"/>
</dbReference>
<keyword evidence="3" id="KW-1185">Reference proteome</keyword>
<evidence type="ECO:0000259" key="1">
    <source>
        <dbReference type="Pfam" id="PF13460"/>
    </source>
</evidence>
<evidence type="ECO:0000313" key="3">
    <source>
        <dbReference type="Proteomes" id="UP000800981"/>
    </source>
</evidence>